<accession>A0ABM1KQA7</accession>
<proteinExistence type="predicted"/>
<feature type="domain" description="Matrix-remodeling-associated protein 7 helical" evidence="3">
    <location>
        <begin position="68"/>
        <end position="129"/>
    </location>
</feature>
<sequence>MKVPSLTAAAAVIAATAAAEGPEQEDDEDDEVEEDEEESKEEDQESETEKLVVREPESENVDEQFSFKYSPGKLRGNQYKTLLTKEELEEEQRIQRQQLAAIFRLMKENAETFGEMSETDIKEQLKLYDM</sequence>
<evidence type="ECO:0000313" key="5">
    <source>
        <dbReference type="RefSeq" id="XP_015275894.1"/>
    </source>
</evidence>
<feature type="chain" id="PRO_5046098676" evidence="2">
    <location>
        <begin position="20"/>
        <end position="130"/>
    </location>
</feature>
<organism evidence="4 5">
    <name type="scientific">Gekko japonicus</name>
    <name type="common">Schlegel's Japanese gecko</name>
    <dbReference type="NCBI Taxonomy" id="146911"/>
    <lineage>
        <taxon>Eukaryota</taxon>
        <taxon>Metazoa</taxon>
        <taxon>Chordata</taxon>
        <taxon>Craniata</taxon>
        <taxon>Vertebrata</taxon>
        <taxon>Euteleostomi</taxon>
        <taxon>Lepidosauria</taxon>
        <taxon>Squamata</taxon>
        <taxon>Bifurcata</taxon>
        <taxon>Gekkota</taxon>
        <taxon>Gekkonidae</taxon>
        <taxon>Gekkoninae</taxon>
        <taxon>Gekko</taxon>
    </lineage>
</organism>
<dbReference type="RefSeq" id="XP_015275894.1">
    <property type="nucleotide sequence ID" value="XM_015420408.1"/>
</dbReference>
<dbReference type="Proteomes" id="UP000694871">
    <property type="component" value="Unplaced"/>
</dbReference>
<dbReference type="InterPro" id="IPR026622">
    <property type="entry name" value="Mxra7"/>
</dbReference>
<feature type="signal peptide" evidence="2">
    <location>
        <begin position="1"/>
        <end position="19"/>
    </location>
</feature>
<feature type="compositionally biased region" description="Basic and acidic residues" evidence="1">
    <location>
        <begin position="47"/>
        <end position="57"/>
    </location>
</feature>
<protein>
    <submittedName>
        <fullName evidence="5">Matrix-remodeling-associated protein 7</fullName>
    </submittedName>
</protein>
<reference evidence="5" key="1">
    <citation type="submission" date="2025-08" db="UniProtKB">
        <authorList>
            <consortium name="RefSeq"/>
        </authorList>
    </citation>
    <scope>IDENTIFICATION</scope>
</reference>
<evidence type="ECO:0000259" key="3">
    <source>
        <dbReference type="Pfam" id="PF25473"/>
    </source>
</evidence>
<dbReference type="Pfam" id="PF25473">
    <property type="entry name" value="MXRA7_helical"/>
    <property type="match status" value="1"/>
</dbReference>
<dbReference type="InterPro" id="IPR057534">
    <property type="entry name" value="MXRA7_helical"/>
</dbReference>
<dbReference type="PANTHER" id="PTHR21845:SF2">
    <property type="entry name" value="MATRIX-REMODELING-ASSOCIATED PROTEIN 7"/>
    <property type="match status" value="1"/>
</dbReference>
<evidence type="ECO:0000256" key="1">
    <source>
        <dbReference type="SAM" id="MobiDB-lite"/>
    </source>
</evidence>
<name>A0ABM1KQA7_GEKJA</name>
<keyword evidence="4" id="KW-1185">Reference proteome</keyword>
<gene>
    <name evidence="5" type="primary">MXRA7</name>
</gene>
<evidence type="ECO:0000313" key="4">
    <source>
        <dbReference type="Proteomes" id="UP000694871"/>
    </source>
</evidence>
<keyword evidence="2" id="KW-0732">Signal</keyword>
<evidence type="ECO:0000256" key="2">
    <source>
        <dbReference type="SAM" id="SignalP"/>
    </source>
</evidence>
<dbReference type="PANTHER" id="PTHR21845">
    <property type="entry name" value="TRANSMEMBRANE ANCHOR PROTEIN 1"/>
    <property type="match status" value="1"/>
</dbReference>
<feature type="compositionally biased region" description="Acidic residues" evidence="1">
    <location>
        <begin position="22"/>
        <end position="46"/>
    </location>
</feature>
<feature type="region of interest" description="Disordered" evidence="1">
    <location>
        <begin position="14"/>
        <end position="62"/>
    </location>
</feature>
<dbReference type="GeneID" id="107118139"/>